<dbReference type="InterPro" id="IPR014529">
    <property type="entry name" value="UCP026631"/>
</dbReference>
<organism evidence="3 4">
    <name type="scientific">Jeotgalibacillus soli</name>
    <dbReference type="NCBI Taxonomy" id="889306"/>
    <lineage>
        <taxon>Bacteria</taxon>
        <taxon>Bacillati</taxon>
        <taxon>Bacillota</taxon>
        <taxon>Bacilli</taxon>
        <taxon>Bacillales</taxon>
        <taxon>Caryophanaceae</taxon>
        <taxon>Jeotgalibacillus</taxon>
    </lineage>
</organism>
<feature type="transmembrane region" description="Helical" evidence="1">
    <location>
        <begin position="41"/>
        <end position="63"/>
    </location>
</feature>
<dbReference type="InterPro" id="IPR005182">
    <property type="entry name" value="YdbS-like_PH"/>
</dbReference>
<evidence type="ECO:0000256" key="1">
    <source>
        <dbReference type="SAM" id="Phobius"/>
    </source>
</evidence>
<feature type="transmembrane region" description="Helical" evidence="1">
    <location>
        <begin position="241"/>
        <end position="266"/>
    </location>
</feature>
<feature type="transmembrane region" description="Helical" evidence="1">
    <location>
        <begin position="393"/>
        <end position="413"/>
    </location>
</feature>
<proteinExistence type="predicted"/>
<dbReference type="PANTHER" id="PTHR34473:SF2">
    <property type="entry name" value="UPF0699 TRANSMEMBRANE PROTEIN YDBT"/>
    <property type="match status" value="1"/>
</dbReference>
<dbReference type="OrthoDB" id="2195155at2"/>
<dbReference type="AlphaFoldDB" id="A0A0C2SE16"/>
<protein>
    <recommendedName>
        <fullName evidence="2">YdbS-like PH domain-containing protein</fullName>
    </recommendedName>
</protein>
<accession>A0A0C2SE16</accession>
<dbReference type="PIRSF" id="PIRSF026631">
    <property type="entry name" value="UCP026631"/>
    <property type="match status" value="1"/>
</dbReference>
<keyword evidence="1" id="KW-1133">Transmembrane helix</keyword>
<sequence>MSEQKRLHPISTIINFIKHLKDAVIPLVILLFLNRGEQDSFWAYLPLISLGVVLLVVLGAGILKWLRFTYRLEQEELRIEYGLFVKKKRYIPFERIQSLNYSEGIFHRPFNLVKIKVETAGSSSSMESEAELTAITKEEANELNRIIAQAKKRLKEKGTGSNLEIDTDDFDGAEGLGVIEEEAPQEKILYRMSIKDLLVMATTSGGAGVVISGVLIFLLQFGDLIPIEAVIDELVEVVQAGLVLAVILVFIGLVIAWIIAVAMTLLRYADFTVKLVEKDLIITRGLLEKRQTTIPLNRIQGIRFNQNIVREPLKYITVTIESAGGSALEKDSNTISLLPMIRTADVNGILEEILPEYEWSMEFKGAPKRSIFRYMFWNLLFISLVIAPVSYFFYPFGLLTLLLYPMIAIFSWLQYKTAGYRISGDQLTMRYRGIVRHTVFMKKKRIQSLELKETWFQKKGRLATLSATIKSYIAGSTSTVPHLEVEDVEKVLEWYRPEGQKITEKKKQLSTISTIVE</sequence>
<evidence type="ECO:0000313" key="4">
    <source>
        <dbReference type="Proteomes" id="UP000031938"/>
    </source>
</evidence>
<dbReference type="PANTHER" id="PTHR34473">
    <property type="entry name" value="UPF0699 TRANSMEMBRANE PROTEIN YDBS"/>
    <property type="match status" value="1"/>
</dbReference>
<dbReference type="EMBL" id="JXRP01000006">
    <property type="protein sequence ID" value="KIL52199.1"/>
    <property type="molecule type" value="Genomic_DNA"/>
</dbReference>
<dbReference type="Proteomes" id="UP000031938">
    <property type="component" value="Unassembled WGS sequence"/>
</dbReference>
<keyword evidence="1" id="KW-0812">Transmembrane</keyword>
<feature type="domain" description="YdbS-like PH" evidence="2">
    <location>
        <begin position="269"/>
        <end position="352"/>
    </location>
</feature>
<feature type="transmembrane region" description="Helical" evidence="1">
    <location>
        <begin position="371"/>
        <end position="387"/>
    </location>
</feature>
<comment type="caution">
    <text evidence="3">The sequence shown here is derived from an EMBL/GenBank/DDBJ whole genome shotgun (WGS) entry which is preliminary data.</text>
</comment>
<reference evidence="3 4" key="1">
    <citation type="submission" date="2015-01" db="EMBL/GenBank/DDBJ databases">
        <title>Genome sequencing of Jeotgalibacillus soli.</title>
        <authorList>
            <person name="Goh K.M."/>
            <person name="Chan K.-G."/>
            <person name="Yaakop A.S."/>
            <person name="Ee R."/>
            <person name="Gan H.M."/>
            <person name="Chan C.S."/>
        </authorList>
    </citation>
    <scope>NUCLEOTIDE SEQUENCE [LARGE SCALE GENOMIC DNA]</scope>
    <source>
        <strain evidence="3 4">P9</strain>
    </source>
</reference>
<dbReference type="STRING" id="889306.KP78_05690"/>
<keyword evidence="4" id="KW-1185">Reference proteome</keyword>
<name>A0A0C2SE16_9BACL</name>
<dbReference type="RefSeq" id="WP_041086013.1">
    <property type="nucleotide sequence ID" value="NZ_JXRP01000006.1"/>
</dbReference>
<dbReference type="Pfam" id="PF03703">
    <property type="entry name" value="bPH_2"/>
    <property type="match status" value="3"/>
</dbReference>
<feature type="domain" description="YdbS-like PH" evidence="2">
    <location>
        <begin position="415"/>
        <end position="495"/>
    </location>
</feature>
<gene>
    <name evidence="3" type="ORF">KP78_05690</name>
</gene>
<evidence type="ECO:0000313" key="3">
    <source>
        <dbReference type="EMBL" id="KIL52199.1"/>
    </source>
</evidence>
<keyword evidence="1" id="KW-0472">Membrane</keyword>
<feature type="domain" description="YdbS-like PH" evidence="2">
    <location>
        <begin position="65"/>
        <end position="146"/>
    </location>
</feature>
<feature type="transmembrane region" description="Helical" evidence="1">
    <location>
        <begin position="197"/>
        <end position="221"/>
    </location>
</feature>
<dbReference type="PATRIC" id="fig|889306.3.peg.568"/>
<evidence type="ECO:0000259" key="2">
    <source>
        <dbReference type="Pfam" id="PF03703"/>
    </source>
</evidence>